<dbReference type="InterPro" id="IPR011705">
    <property type="entry name" value="BACK"/>
</dbReference>
<evidence type="ECO:0000256" key="3">
    <source>
        <dbReference type="ARBA" id="ARBA00023203"/>
    </source>
</evidence>
<dbReference type="AlphaFoldDB" id="A0AAF3EG37"/>
<evidence type="ECO:0000313" key="7">
    <source>
        <dbReference type="WBParaSite" id="MBELARI_LOCUS12940"/>
    </source>
</evidence>
<name>A0AAF3EG37_9BILA</name>
<dbReference type="WBParaSite" id="MBELARI_LOCUS12940">
    <property type="protein sequence ID" value="MBELARI_LOCUS12940"/>
    <property type="gene ID" value="MBELARI_LOCUS12940"/>
</dbReference>
<dbReference type="PROSITE" id="PS50097">
    <property type="entry name" value="BTB"/>
    <property type="match status" value="1"/>
</dbReference>
<accession>A0AAF3EG37</accession>
<dbReference type="PANTHER" id="PTHR24412:SF451">
    <property type="entry name" value="KELCH-LIKE PROTEIN 20"/>
    <property type="match status" value="1"/>
</dbReference>
<keyword evidence="1" id="KW-0880">Kelch repeat</keyword>
<dbReference type="Gene3D" id="3.30.710.10">
    <property type="entry name" value="Potassium Channel Kv1.1, Chain A"/>
    <property type="match status" value="1"/>
</dbReference>
<dbReference type="SUPFAM" id="SSF54695">
    <property type="entry name" value="POZ domain"/>
    <property type="match status" value="1"/>
</dbReference>
<protein>
    <recommendedName>
        <fullName evidence="5">BTB domain-containing protein</fullName>
    </recommendedName>
</protein>
<dbReference type="GO" id="GO:0003779">
    <property type="term" value="F:actin binding"/>
    <property type="evidence" value="ECO:0007669"/>
    <property type="project" value="UniProtKB-KW"/>
</dbReference>
<keyword evidence="2" id="KW-0677">Repeat</keyword>
<feature type="region of interest" description="Disordered" evidence="4">
    <location>
        <begin position="1"/>
        <end position="32"/>
    </location>
</feature>
<dbReference type="Pfam" id="PF00651">
    <property type="entry name" value="BTB"/>
    <property type="match status" value="1"/>
</dbReference>
<dbReference type="InterPro" id="IPR011333">
    <property type="entry name" value="SKP1/BTB/POZ_sf"/>
</dbReference>
<dbReference type="Gene3D" id="1.25.40.420">
    <property type="match status" value="1"/>
</dbReference>
<feature type="domain" description="BTB" evidence="5">
    <location>
        <begin position="58"/>
        <end position="125"/>
    </location>
</feature>
<evidence type="ECO:0000256" key="1">
    <source>
        <dbReference type="ARBA" id="ARBA00022441"/>
    </source>
</evidence>
<evidence type="ECO:0000256" key="2">
    <source>
        <dbReference type="ARBA" id="ARBA00022737"/>
    </source>
</evidence>
<dbReference type="Proteomes" id="UP000887575">
    <property type="component" value="Unassembled WGS sequence"/>
</dbReference>
<sequence length="253" mass="28795">MGNDDDPSSILPACSGMNNQSTTSSSSSNQSHYIHKSKHHDRYLLNELAALRLDEQLCDVVLLAGHTRIPAHRVVLSACSLYFRAMFMSDLKESRLSEIRMVDIEGRTLQQLINFCYSGEIKITETSVQSLLPAACLLQMSEIQDACCEFLEKNLDPTNCLGIRAFADTHSCRELVRMADLYTQKNFQEVTASDEFLQLLLDQLLSLISSDELNVGSEEQVYEAAIRWIRYDLPNRRQNLSKVRLFEEIKYTT</sequence>
<reference evidence="7" key="1">
    <citation type="submission" date="2024-02" db="UniProtKB">
        <authorList>
            <consortium name="WormBaseParasite"/>
        </authorList>
    </citation>
    <scope>IDENTIFICATION</scope>
</reference>
<evidence type="ECO:0000313" key="6">
    <source>
        <dbReference type="Proteomes" id="UP000887575"/>
    </source>
</evidence>
<dbReference type="SMART" id="SM00225">
    <property type="entry name" value="BTB"/>
    <property type="match status" value="1"/>
</dbReference>
<dbReference type="FunFam" id="1.25.40.420:FF:000001">
    <property type="entry name" value="Kelch-like family member 12"/>
    <property type="match status" value="1"/>
</dbReference>
<dbReference type="PANTHER" id="PTHR24412">
    <property type="entry name" value="KELCH PROTEIN"/>
    <property type="match status" value="1"/>
</dbReference>
<dbReference type="SMART" id="SM00875">
    <property type="entry name" value="BACK"/>
    <property type="match status" value="1"/>
</dbReference>
<evidence type="ECO:0000259" key="5">
    <source>
        <dbReference type="PROSITE" id="PS50097"/>
    </source>
</evidence>
<organism evidence="6 7">
    <name type="scientific">Mesorhabditis belari</name>
    <dbReference type="NCBI Taxonomy" id="2138241"/>
    <lineage>
        <taxon>Eukaryota</taxon>
        <taxon>Metazoa</taxon>
        <taxon>Ecdysozoa</taxon>
        <taxon>Nematoda</taxon>
        <taxon>Chromadorea</taxon>
        <taxon>Rhabditida</taxon>
        <taxon>Rhabditina</taxon>
        <taxon>Rhabditomorpha</taxon>
        <taxon>Rhabditoidea</taxon>
        <taxon>Rhabditidae</taxon>
        <taxon>Mesorhabditinae</taxon>
        <taxon>Mesorhabditis</taxon>
    </lineage>
</organism>
<dbReference type="FunFam" id="3.30.710.10:FF:000001">
    <property type="entry name" value="Kelch-like family member 20"/>
    <property type="match status" value="1"/>
</dbReference>
<evidence type="ECO:0000256" key="4">
    <source>
        <dbReference type="SAM" id="MobiDB-lite"/>
    </source>
</evidence>
<keyword evidence="6" id="KW-1185">Reference proteome</keyword>
<dbReference type="Pfam" id="PF07707">
    <property type="entry name" value="BACK"/>
    <property type="match status" value="1"/>
</dbReference>
<dbReference type="InterPro" id="IPR000210">
    <property type="entry name" value="BTB/POZ_dom"/>
</dbReference>
<proteinExistence type="predicted"/>
<keyword evidence="3" id="KW-0009">Actin-binding</keyword>
<feature type="compositionally biased region" description="Low complexity" evidence="4">
    <location>
        <begin position="18"/>
        <end position="31"/>
    </location>
</feature>